<keyword evidence="4" id="KW-0732">Signal</keyword>
<dbReference type="GO" id="GO:0003729">
    <property type="term" value="F:mRNA binding"/>
    <property type="evidence" value="ECO:0007669"/>
    <property type="project" value="TreeGrafter"/>
</dbReference>
<dbReference type="PANTHER" id="PTHR47933:SF11">
    <property type="entry name" value="PENTATRICOPEPTIDE REPEAT-CONTAINING PROTEIN 2"/>
    <property type="match status" value="1"/>
</dbReference>
<dbReference type="InterPro" id="IPR002885">
    <property type="entry name" value="PPR_rpt"/>
</dbReference>
<keyword evidence="1" id="KW-0677">Repeat</keyword>
<dbReference type="EMBL" id="JAGRRH010000009">
    <property type="protein sequence ID" value="KAG7365221.1"/>
    <property type="molecule type" value="Genomic_DNA"/>
</dbReference>
<evidence type="ECO:0000313" key="6">
    <source>
        <dbReference type="Proteomes" id="UP000693970"/>
    </source>
</evidence>
<keyword evidence="6" id="KW-1185">Reference proteome</keyword>
<sequence length="563" mass="62287">MARVVLLIFVKVLWIRPLTALSLFQNKLLVRQLRSQPSNVTLALEAVSQVAKLPCTVAMMEPDLYERNVDEEAAANAHLVAVEAIRVCGKANDPDKALRIFEQLPSEATRTMIISVLGGCQRHEDAMELLNSPLLGRPSAASYNAAIAACGKSKDWQLALHIFEENMPPKCKSIVTVNALLTVLANCKQGLQALQIYRNIEKSGSGKHRAKHTDSDAVTRQLVISALTRSGNLEEACQLLEEFNCTSEKPSTALLDLVVAAFTQTSNWKGVERVERLHQDDSKGSNGIAEFHHWEGLERVDSSWRIGTYGALTVGVRPNRNPAQNGIKLMFYEDIPNDDPTRKKRRLRKVGYLLMKNSISPEPTSSLLGMFLDPTDRGQGMAKSCLAIWILLCLQGNLIPVTGIIRKPLLALILQHTFRFVPISTKDSNGVLAELCRDPFDDSSVVLYSAALKSLEGAFSNRDLKQQNIKLSSEKPTKPGRLVKIICPMNPPENLHLLQSTCDEILSEEGWNCELTGFQIKSVFLGTPMDSSSGQETNREGEPASEEESKRPLMLGVEQKQLK</sequence>
<evidence type="ECO:0000256" key="3">
    <source>
        <dbReference type="SAM" id="MobiDB-lite"/>
    </source>
</evidence>
<dbReference type="Proteomes" id="UP000693970">
    <property type="component" value="Unassembled WGS sequence"/>
</dbReference>
<feature type="compositionally biased region" description="Basic and acidic residues" evidence="3">
    <location>
        <begin position="537"/>
        <end position="551"/>
    </location>
</feature>
<protein>
    <submittedName>
        <fullName evidence="5">PPR: pentatricopeptide repeat domain containing protein</fullName>
    </submittedName>
</protein>
<dbReference type="AlphaFoldDB" id="A0A9K3LRE3"/>
<feature type="region of interest" description="Disordered" evidence="3">
    <location>
        <begin position="526"/>
        <end position="563"/>
    </location>
</feature>
<dbReference type="PANTHER" id="PTHR47933">
    <property type="entry name" value="PENTATRICOPEPTIDE REPEAT-CONTAINING PROTEIN 1, MITOCHONDRIAL"/>
    <property type="match status" value="1"/>
</dbReference>
<reference evidence="5" key="1">
    <citation type="journal article" date="2021" name="Sci. Rep.">
        <title>Diploid genomic architecture of Nitzschia inconspicua, an elite biomass production diatom.</title>
        <authorList>
            <person name="Oliver A."/>
            <person name="Podell S."/>
            <person name="Pinowska A."/>
            <person name="Traller J.C."/>
            <person name="Smith S.R."/>
            <person name="McClure R."/>
            <person name="Beliaev A."/>
            <person name="Bohutskyi P."/>
            <person name="Hill E.A."/>
            <person name="Rabines A."/>
            <person name="Zheng H."/>
            <person name="Allen L.Z."/>
            <person name="Kuo A."/>
            <person name="Grigoriev I.V."/>
            <person name="Allen A.E."/>
            <person name="Hazlebeck D."/>
            <person name="Allen E.E."/>
        </authorList>
    </citation>
    <scope>NUCLEOTIDE SEQUENCE</scope>
    <source>
        <strain evidence="5">Hildebrandi</strain>
    </source>
</reference>
<gene>
    <name evidence="5" type="ORF">IV203_038424</name>
</gene>
<evidence type="ECO:0000256" key="1">
    <source>
        <dbReference type="ARBA" id="ARBA00022737"/>
    </source>
</evidence>
<reference evidence="5" key="2">
    <citation type="submission" date="2021-04" db="EMBL/GenBank/DDBJ databases">
        <authorList>
            <person name="Podell S."/>
        </authorList>
    </citation>
    <scope>NUCLEOTIDE SEQUENCE</scope>
    <source>
        <strain evidence="5">Hildebrandi</strain>
    </source>
</reference>
<evidence type="ECO:0000256" key="2">
    <source>
        <dbReference type="PROSITE-ProRule" id="PRU00708"/>
    </source>
</evidence>
<organism evidence="5 6">
    <name type="scientific">Nitzschia inconspicua</name>
    <dbReference type="NCBI Taxonomy" id="303405"/>
    <lineage>
        <taxon>Eukaryota</taxon>
        <taxon>Sar</taxon>
        <taxon>Stramenopiles</taxon>
        <taxon>Ochrophyta</taxon>
        <taxon>Bacillariophyta</taxon>
        <taxon>Bacillariophyceae</taxon>
        <taxon>Bacillariophycidae</taxon>
        <taxon>Bacillariales</taxon>
        <taxon>Bacillariaceae</taxon>
        <taxon>Nitzschia</taxon>
    </lineage>
</organism>
<proteinExistence type="predicted"/>
<dbReference type="OrthoDB" id="10265703at2759"/>
<feature type="repeat" description="PPR" evidence="2">
    <location>
        <begin position="216"/>
        <end position="250"/>
    </location>
</feature>
<feature type="chain" id="PRO_5039940122" evidence="4">
    <location>
        <begin position="21"/>
        <end position="563"/>
    </location>
</feature>
<accession>A0A9K3LRE3</accession>
<name>A0A9K3LRE3_9STRA</name>
<dbReference type="PROSITE" id="PS51375">
    <property type="entry name" value="PPR"/>
    <property type="match status" value="1"/>
</dbReference>
<comment type="caution">
    <text evidence="5">The sequence shown here is derived from an EMBL/GenBank/DDBJ whole genome shotgun (WGS) entry which is preliminary data.</text>
</comment>
<evidence type="ECO:0000313" key="5">
    <source>
        <dbReference type="EMBL" id="KAG7365221.1"/>
    </source>
</evidence>
<evidence type="ECO:0000256" key="4">
    <source>
        <dbReference type="SAM" id="SignalP"/>
    </source>
</evidence>
<dbReference type="Pfam" id="PF01535">
    <property type="entry name" value="PPR"/>
    <property type="match status" value="3"/>
</dbReference>
<dbReference type="InterPro" id="IPR051240">
    <property type="entry name" value="Mito_RNA-Proc/Resp"/>
</dbReference>
<feature type="signal peptide" evidence="4">
    <location>
        <begin position="1"/>
        <end position="20"/>
    </location>
</feature>